<dbReference type="EMBL" id="PHWZ01000429">
    <property type="protein sequence ID" value="TEY40642.1"/>
    <property type="molecule type" value="Genomic_DNA"/>
</dbReference>
<evidence type="ECO:0000313" key="2">
    <source>
        <dbReference type="Proteomes" id="UP000297299"/>
    </source>
</evidence>
<protein>
    <submittedName>
        <fullName evidence="1">Uncharacterized protein</fullName>
    </submittedName>
</protein>
<proteinExistence type="predicted"/>
<reference evidence="1 2" key="1">
    <citation type="submission" date="2017-11" db="EMBL/GenBank/DDBJ databases">
        <title>Comparative genomics of Botrytis spp.</title>
        <authorList>
            <person name="Valero-Jimenez C.A."/>
            <person name="Tapia P."/>
            <person name="Veloso J."/>
            <person name="Silva-Moreno E."/>
            <person name="Staats M."/>
            <person name="Valdes J.H."/>
            <person name="Van Kan J.A.L."/>
        </authorList>
    </citation>
    <scope>NUCLEOTIDE SEQUENCE [LARGE SCALE GENOMIC DNA]</scope>
    <source>
        <strain evidence="1 2">MUCL2830</strain>
    </source>
</reference>
<dbReference type="Proteomes" id="UP000297299">
    <property type="component" value="Unassembled WGS sequence"/>
</dbReference>
<keyword evidence="2" id="KW-1185">Reference proteome</keyword>
<organism evidence="1 2">
    <name type="scientific">Botryotinia calthae</name>
    <dbReference type="NCBI Taxonomy" id="38488"/>
    <lineage>
        <taxon>Eukaryota</taxon>
        <taxon>Fungi</taxon>
        <taxon>Dikarya</taxon>
        <taxon>Ascomycota</taxon>
        <taxon>Pezizomycotina</taxon>
        <taxon>Leotiomycetes</taxon>
        <taxon>Helotiales</taxon>
        <taxon>Sclerotiniaceae</taxon>
        <taxon>Botryotinia</taxon>
    </lineage>
</organism>
<accession>A0A4Y8CNY3</accession>
<comment type="caution">
    <text evidence="1">The sequence shown here is derived from an EMBL/GenBank/DDBJ whole genome shotgun (WGS) entry which is preliminary data.</text>
</comment>
<evidence type="ECO:0000313" key="1">
    <source>
        <dbReference type="EMBL" id="TEY40642.1"/>
    </source>
</evidence>
<dbReference type="AlphaFoldDB" id="A0A4Y8CNY3"/>
<name>A0A4Y8CNY3_9HELO</name>
<sequence length="154" mass="17264">MERIGIRPRFQEKWLAAGNTPKLVLDVDRWFDEQNCHFPDLGSPSGAETKIKAICPRLSISTCSTIYHICNCSMSVVSGYNRGAEVMFSGVTFVPTRDTSDMRSAVPDFRWSGTIAQQSPDFDQASTLLILAFSHTHRIVHHYDGIALTSRTRI</sequence>
<gene>
    <name evidence="1" type="ORF">BOTCAL_0430g00070</name>
</gene>